<dbReference type="AlphaFoldDB" id="A0AAE0SQ84"/>
<gene>
    <name evidence="2" type="ORF">CHS0354_027390</name>
</gene>
<evidence type="ECO:0000313" key="2">
    <source>
        <dbReference type="EMBL" id="KAK3596120.1"/>
    </source>
</evidence>
<reference evidence="2" key="2">
    <citation type="journal article" date="2021" name="Genome Biol. Evol.">
        <title>Developing a high-quality reference genome for a parasitic bivalve with doubly uniparental inheritance (Bivalvia: Unionida).</title>
        <authorList>
            <person name="Smith C.H."/>
        </authorList>
    </citation>
    <scope>NUCLEOTIDE SEQUENCE</scope>
    <source>
        <strain evidence="2">CHS0354</strain>
        <tissue evidence="2">Mantle</tissue>
    </source>
</reference>
<reference evidence="2" key="3">
    <citation type="submission" date="2023-05" db="EMBL/GenBank/DDBJ databases">
        <authorList>
            <person name="Smith C.H."/>
        </authorList>
    </citation>
    <scope>NUCLEOTIDE SEQUENCE</scope>
    <source>
        <strain evidence="2">CHS0354</strain>
        <tissue evidence="2">Mantle</tissue>
    </source>
</reference>
<organism evidence="2 3">
    <name type="scientific">Potamilus streckersoni</name>
    <dbReference type="NCBI Taxonomy" id="2493646"/>
    <lineage>
        <taxon>Eukaryota</taxon>
        <taxon>Metazoa</taxon>
        <taxon>Spiralia</taxon>
        <taxon>Lophotrochozoa</taxon>
        <taxon>Mollusca</taxon>
        <taxon>Bivalvia</taxon>
        <taxon>Autobranchia</taxon>
        <taxon>Heteroconchia</taxon>
        <taxon>Palaeoheterodonta</taxon>
        <taxon>Unionida</taxon>
        <taxon>Unionoidea</taxon>
        <taxon>Unionidae</taxon>
        <taxon>Ambleminae</taxon>
        <taxon>Lampsilini</taxon>
        <taxon>Potamilus</taxon>
    </lineage>
</organism>
<feature type="domain" description="Peptidase M1 alanyl aminopeptidase C-terminal" evidence="1">
    <location>
        <begin position="163"/>
        <end position="249"/>
    </location>
</feature>
<reference evidence="2" key="1">
    <citation type="journal article" date="2021" name="Genome Biol. Evol.">
        <title>A High-Quality Reference Genome for a Parasitic Bivalve with Doubly Uniparental Inheritance (Bivalvia: Unionida).</title>
        <authorList>
            <person name="Smith C.H."/>
        </authorList>
    </citation>
    <scope>NUCLEOTIDE SEQUENCE</scope>
    <source>
        <strain evidence="2">CHS0354</strain>
    </source>
</reference>
<dbReference type="InterPro" id="IPR037144">
    <property type="entry name" value="Peptidase_M1_pepN_C_sf"/>
</dbReference>
<accession>A0AAE0SQ84</accession>
<evidence type="ECO:0000259" key="1">
    <source>
        <dbReference type="Pfam" id="PF17432"/>
    </source>
</evidence>
<dbReference type="Pfam" id="PF17432">
    <property type="entry name" value="DUF3458_C"/>
    <property type="match status" value="2"/>
</dbReference>
<dbReference type="Proteomes" id="UP001195483">
    <property type="component" value="Unassembled WGS sequence"/>
</dbReference>
<protein>
    <recommendedName>
        <fullName evidence="1">Peptidase M1 alanyl aminopeptidase C-terminal domain-containing protein</fullName>
    </recommendedName>
</protein>
<evidence type="ECO:0000313" key="3">
    <source>
        <dbReference type="Proteomes" id="UP001195483"/>
    </source>
</evidence>
<dbReference type="Gene3D" id="1.25.50.10">
    <property type="entry name" value="Peptidase M1, alanyl aminopeptidase, C-terminal domain"/>
    <property type="match status" value="2"/>
</dbReference>
<dbReference type="InterPro" id="IPR024601">
    <property type="entry name" value="Peptidase_M1_pepN_C"/>
</dbReference>
<keyword evidence="3" id="KW-1185">Reference proteome</keyword>
<sequence>MAGVLKRQNPNDYYNAYYIGFPSYSELFAERTSADPDILREAYKKIFERCWRPLEGKLVLLIEQLKSEESKLREEQKDVFAIRELKNTLLAVLTKLNPGKPDAAINAYEQSQHITDLLAAFRLIMLYDNPARTRCEAGFLSALFSLQPDVLQLDQRSSIVRPCRAVAGLTANIARFHDKSGTGYRFLRDLALRTDKINPMLSAVVITKKFNVLSSLEPNRRALCQEYLRDIVATDGISPGMREVAEMLLKN</sequence>
<dbReference type="PANTHER" id="PTHR46322:SF1">
    <property type="entry name" value="PUROMYCIN-SENSITIVE AMINOPEPTIDASE"/>
    <property type="match status" value="1"/>
</dbReference>
<proteinExistence type="predicted"/>
<comment type="caution">
    <text evidence="2">The sequence shown here is derived from an EMBL/GenBank/DDBJ whole genome shotgun (WGS) entry which is preliminary data.</text>
</comment>
<dbReference type="PANTHER" id="PTHR46322">
    <property type="entry name" value="PUROMYCIN-SENSITIVE AMINOPEPTIDASE"/>
    <property type="match status" value="1"/>
</dbReference>
<feature type="domain" description="Peptidase M1 alanyl aminopeptidase C-terminal" evidence="1">
    <location>
        <begin position="2"/>
        <end position="139"/>
    </location>
</feature>
<name>A0AAE0SQ84_9BIVA</name>
<dbReference type="InterPro" id="IPR012779">
    <property type="entry name" value="Peptidase_M1_pepN"/>
</dbReference>
<dbReference type="EMBL" id="JAEAOA010001653">
    <property type="protein sequence ID" value="KAK3596120.1"/>
    <property type="molecule type" value="Genomic_DNA"/>
</dbReference>
<dbReference type="GO" id="GO:0008270">
    <property type="term" value="F:zinc ion binding"/>
    <property type="evidence" value="ECO:0007669"/>
    <property type="project" value="InterPro"/>
</dbReference>